<dbReference type="STRING" id="1849047.A0A3D8QT61"/>
<accession>A0A3D8QT61</accession>
<comment type="caution">
    <text evidence="2">The sequence shown here is derived from an EMBL/GenBank/DDBJ whole genome shotgun (WGS) entry which is preliminary data.</text>
</comment>
<evidence type="ECO:0000313" key="2">
    <source>
        <dbReference type="EMBL" id="RDW64868.1"/>
    </source>
</evidence>
<evidence type="ECO:0000256" key="1">
    <source>
        <dbReference type="SAM" id="MobiDB-lite"/>
    </source>
</evidence>
<protein>
    <recommendedName>
        <fullName evidence="4">Acetoacetate decarboxylase</fullName>
    </recommendedName>
</protein>
<reference evidence="2 3" key="1">
    <citation type="journal article" date="2018" name="IMA Fungus">
        <title>IMA Genome-F 9: Draft genome sequence of Annulohypoxylon stygium, Aspergillus mulundensis, Berkeleyomyces basicola (syn. Thielaviopsis basicola), Ceratocystis smalleyi, two Cercospora beticola strains, Coleophoma cylindrospora, Fusarium fracticaudum, Phialophora cf. hyalina, and Morchella septimelata.</title>
        <authorList>
            <person name="Wingfield B.D."/>
            <person name="Bills G.F."/>
            <person name="Dong Y."/>
            <person name="Huang W."/>
            <person name="Nel W.J."/>
            <person name="Swalarsk-Parry B.S."/>
            <person name="Vaghefi N."/>
            <person name="Wilken P.M."/>
            <person name="An Z."/>
            <person name="de Beer Z.W."/>
            <person name="De Vos L."/>
            <person name="Chen L."/>
            <person name="Duong T.A."/>
            <person name="Gao Y."/>
            <person name="Hammerbacher A."/>
            <person name="Kikkert J.R."/>
            <person name="Li Y."/>
            <person name="Li H."/>
            <person name="Li K."/>
            <person name="Li Q."/>
            <person name="Liu X."/>
            <person name="Ma X."/>
            <person name="Naidoo K."/>
            <person name="Pethybridge S.J."/>
            <person name="Sun J."/>
            <person name="Steenkamp E.T."/>
            <person name="van der Nest M.A."/>
            <person name="van Wyk S."/>
            <person name="Wingfield M.J."/>
            <person name="Xiong C."/>
            <person name="Yue Q."/>
            <person name="Zhang X."/>
        </authorList>
    </citation>
    <scope>NUCLEOTIDE SEQUENCE [LARGE SCALE GENOMIC DNA]</scope>
    <source>
        <strain evidence="2 3">BP6252</strain>
    </source>
</reference>
<evidence type="ECO:0008006" key="4">
    <source>
        <dbReference type="Google" id="ProtNLM"/>
    </source>
</evidence>
<dbReference type="EMBL" id="PDLM01000012">
    <property type="protein sequence ID" value="RDW64868.1"/>
    <property type="molecule type" value="Genomic_DNA"/>
</dbReference>
<dbReference type="SUPFAM" id="SSF160104">
    <property type="entry name" value="Acetoacetate decarboxylase-like"/>
    <property type="match status" value="1"/>
</dbReference>
<keyword evidence="3" id="KW-1185">Reference proteome</keyword>
<organism evidence="2 3">
    <name type="scientific">Coleophoma cylindrospora</name>
    <dbReference type="NCBI Taxonomy" id="1849047"/>
    <lineage>
        <taxon>Eukaryota</taxon>
        <taxon>Fungi</taxon>
        <taxon>Dikarya</taxon>
        <taxon>Ascomycota</taxon>
        <taxon>Pezizomycotina</taxon>
        <taxon>Leotiomycetes</taxon>
        <taxon>Helotiales</taxon>
        <taxon>Dermateaceae</taxon>
        <taxon>Coleophoma</taxon>
    </lineage>
</organism>
<dbReference type="Proteomes" id="UP000256645">
    <property type="component" value="Unassembled WGS sequence"/>
</dbReference>
<dbReference type="AlphaFoldDB" id="A0A3D8QT61"/>
<gene>
    <name evidence="2" type="ORF">BP6252_10519</name>
</gene>
<dbReference type="PANTHER" id="PTHR40518">
    <property type="entry name" value="ACETOACETATE DECARBOXYLASE"/>
    <property type="match status" value="1"/>
</dbReference>
<dbReference type="OrthoDB" id="9970474at2759"/>
<feature type="region of interest" description="Disordered" evidence="1">
    <location>
        <begin position="253"/>
        <end position="272"/>
    </location>
</feature>
<dbReference type="InterPro" id="IPR023375">
    <property type="entry name" value="ADC_dom_sf"/>
</dbReference>
<dbReference type="Gene3D" id="2.40.400.10">
    <property type="entry name" value="Acetoacetate decarboxylase-like"/>
    <property type="match status" value="1"/>
</dbReference>
<proteinExistence type="predicted"/>
<dbReference type="PANTHER" id="PTHR40518:SF1">
    <property type="entry name" value="ACETOACETATE DECARBOXYLASE"/>
    <property type="match status" value="1"/>
</dbReference>
<sequence length="308" mass="34143">MASSPPPHDIPVALPPWTLHASEIYTIPFYTTSSRTDLLPSFAQDNGESKALTEHFKGGLGMVQVLRYTSSPVGAYDEMLVVPGFFGVPEAAPVRVGKDGEDRENGKERMNARITRIFVSTKESVWNGRKNWNIPKHLATFKFTPVPGSQGGMKIEVLPTQGSASPGSQEPFFQATYTPIAYVPALPMSTAWAKYLGMDLTLVQPPLKQVQDAGEGEGEGIGIGTEKWCQIMPFEKGQCEVGWWDMDRGERKMNVRSGDGDEDGIGDAAEEEEDGYSKERFWWPGWGRWRFGAKMVDAAVLFEEGKKW</sequence>
<evidence type="ECO:0000313" key="3">
    <source>
        <dbReference type="Proteomes" id="UP000256645"/>
    </source>
</evidence>
<feature type="compositionally biased region" description="Acidic residues" evidence="1">
    <location>
        <begin position="260"/>
        <end position="272"/>
    </location>
</feature>
<name>A0A3D8QT61_9HELO</name>